<evidence type="ECO:0000256" key="6">
    <source>
        <dbReference type="ARBA" id="ARBA00023163"/>
    </source>
</evidence>
<feature type="domain" description="Nuclear receptor" evidence="9">
    <location>
        <begin position="21"/>
        <end position="97"/>
    </location>
</feature>
<dbReference type="EMBL" id="CAJOBQ010000047">
    <property type="protein sequence ID" value="CAF4232142.1"/>
    <property type="molecule type" value="Genomic_DNA"/>
</dbReference>
<keyword evidence="8" id="KW-0539">Nucleus</keyword>
<dbReference type="EMBL" id="CAJOBR010000138">
    <property type="protein sequence ID" value="CAF4470424.1"/>
    <property type="molecule type" value="Genomic_DNA"/>
</dbReference>
<dbReference type="GO" id="GO:0000978">
    <property type="term" value="F:RNA polymerase II cis-regulatory region sequence-specific DNA binding"/>
    <property type="evidence" value="ECO:0007669"/>
    <property type="project" value="TreeGrafter"/>
</dbReference>
<dbReference type="GO" id="GO:0030154">
    <property type="term" value="P:cell differentiation"/>
    <property type="evidence" value="ECO:0007669"/>
    <property type="project" value="TreeGrafter"/>
</dbReference>
<reference evidence="12" key="1">
    <citation type="submission" date="2021-02" db="EMBL/GenBank/DDBJ databases">
        <authorList>
            <person name="Nowell W R."/>
        </authorList>
    </citation>
    <scope>NUCLEOTIDE SEQUENCE</scope>
</reference>
<evidence type="ECO:0000256" key="3">
    <source>
        <dbReference type="ARBA" id="ARBA00022833"/>
    </source>
</evidence>
<dbReference type="EMBL" id="CAJOBP010001055">
    <property type="protein sequence ID" value="CAF4249418.1"/>
    <property type="molecule type" value="Genomic_DNA"/>
</dbReference>
<dbReference type="GO" id="GO:0008270">
    <property type="term" value="F:zinc ion binding"/>
    <property type="evidence" value="ECO:0007669"/>
    <property type="project" value="UniProtKB-KW"/>
</dbReference>
<dbReference type="PANTHER" id="PTHR24082:SF507">
    <property type="entry name" value="BILE ACID RECEPTOR-RELATED"/>
    <property type="match status" value="1"/>
</dbReference>
<dbReference type="GO" id="GO:0045944">
    <property type="term" value="P:positive regulation of transcription by RNA polymerase II"/>
    <property type="evidence" value="ECO:0007669"/>
    <property type="project" value="TreeGrafter"/>
</dbReference>
<keyword evidence="7" id="KW-0675">Receptor</keyword>
<evidence type="ECO:0000256" key="5">
    <source>
        <dbReference type="ARBA" id="ARBA00023125"/>
    </source>
</evidence>
<evidence type="ECO:0000313" key="12">
    <source>
        <dbReference type="EMBL" id="CAF4249418.1"/>
    </source>
</evidence>
<dbReference type="Proteomes" id="UP000663862">
    <property type="component" value="Unassembled WGS sequence"/>
</dbReference>
<dbReference type="SMART" id="SM00399">
    <property type="entry name" value="ZnF_C4"/>
    <property type="match status" value="1"/>
</dbReference>
<protein>
    <recommendedName>
        <fullName evidence="9">Nuclear receptor domain-containing protein</fullName>
    </recommendedName>
</protein>
<keyword evidence="5" id="KW-0238">DNA-binding</keyword>
<organism evidence="12 15">
    <name type="scientific">Rotaria socialis</name>
    <dbReference type="NCBI Taxonomy" id="392032"/>
    <lineage>
        <taxon>Eukaryota</taxon>
        <taxon>Metazoa</taxon>
        <taxon>Spiralia</taxon>
        <taxon>Gnathifera</taxon>
        <taxon>Rotifera</taxon>
        <taxon>Eurotatoria</taxon>
        <taxon>Bdelloidea</taxon>
        <taxon>Philodinida</taxon>
        <taxon>Philodinidae</taxon>
        <taxon>Rotaria</taxon>
    </lineage>
</organism>
<evidence type="ECO:0000313" key="14">
    <source>
        <dbReference type="EMBL" id="CAF4470424.1"/>
    </source>
</evidence>
<dbReference type="PROSITE" id="PS00031">
    <property type="entry name" value="NUCLEAR_REC_DBD_1"/>
    <property type="match status" value="1"/>
</dbReference>
<dbReference type="InterPro" id="IPR001628">
    <property type="entry name" value="Znf_hrmn_rcpt"/>
</dbReference>
<gene>
    <name evidence="13" type="ORF">HFQ381_LOCUS16178</name>
    <name evidence="14" type="ORF">QYT958_LOCUS2172</name>
    <name evidence="10" type="ORF">TIS948_LOCUS2004</name>
    <name evidence="11" type="ORF">TSG867_LOCUS1945</name>
    <name evidence="12" type="ORF">UJA718_LOCUS9452</name>
</gene>
<dbReference type="Proteomes" id="UP000663873">
    <property type="component" value="Unassembled WGS sequence"/>
</dbReference>
<dbReference type="Gene3D" id="3.30.50.10">
    <property type="entry name" value="Erythroid Transcription Factor GATA-1, subunit A"/>
    <property type="match status" value="1"/>
</dbReference>
<dbReference type="PROSITE" id="PS51030">
    <property type="entry name" value="NUCLEAR_REC_DBD_2"/>
    <property type="match status" value="1"/>
</dbReference>
<evidence type="ECO:0000313" key="11">
    <source>
        <dbReference type="EMBL" id="CAF4232142.1"/>
    </source>
</evidence>
<evidence type="ECO:0000256" key="4">
    <source>
        <dbReference type="ARBA" id="ARBA00023015"/>
    </source>
</evidence>
<dbReference type="OrthoDB" id="6355676at2759"/>
<dbReference type="Proteomes" id="UP000663848">
    <property type="component" value="Unassembled WGS sequence"/>
</dbReference>
<dbReference type="InterPro" id="IPR050234">
    <property type="entry name" value="Nuclear_hormone_rcpt_NR1"/>
</dbReference>
<evidence type="ECO:0000313" key="13">
    <source>
        <dbReference type="EMBL" id="CAF4342307.1"/>
    </source>
</evidence>
<evidence type="ECO:0000256" key="2">
    <source>
        <dbReference type="ARBA" id="ARBA00022771"/>
    </source>
</evidence>
<dbReference type="EMBL" id="CAJNXB010000060">
    <property type="protein sequence ID" value="CAF3012213.1"/>
    <property type="molecule type" value="Genomic_DNA"/>
</dbReference>
<evidence type="ECO:0000256" key="7">
    <source>
        <dbReference type="ARBA" id="ARBA00023170"/>
    </source>
</evidence>
<dbReference type="Proteomes" id="UP000663851">
    <property type="component" value="Unassembled WGS sequence"/>
</dbReference>
<evidence type="ECO:0000256" key="8">
    <source>
        <dbReference type="ARBA" id="ARBA00023242"/>
    </source>
</evidence>
<dbReference type="EMBL" id="CAJOBO010001134">
    <property type="protein sequence ID" value="CAF4342307.1"/>
    <property type="molecule type" value="Genomic_DNA"/>
</dbReference>
<keyword evidence="1" id="KW-0479">Metal-binding</keyword>
<keyword evidence="3" id="KW-0862">Zinc</keyword>
<evidence type="ECO:0000313" key="10">
    <source>
        <dbReference type="EMBL" id="CAF3012213.1"/>
    </source>
</evidence>
<dbReference type="GO" id="GO:0004879">
    <property type="term" value="F:nuclear receptor activity"/>
    <property type="evidence" value="ECO:0007669"/>
    <property type="project" value="TreeGrafter"/>
</dbReference>
<keyword evidence="15" id="KW-1185">Reference proteome</keyword>
<dbReference type="GO" id="GO:0000122">
    <property type="term" value="P:negative regulation of transcription by RNA polymerase II"/>
    <property type="evidence" value="ECO:0007669"/>
    <property type="project" value="TreeGrafter"/>
</dbReference>
<evidence type="ECO:0000259" key="9">
    <source>
        <dbReference type="PROSITE" id="PS51030"/>
    </source>
</evidence>
<evidence type="ECO:0000256" key="1">
    <source>
        <dbReference type="ARBA" id="ARBA00022723"/>
    </source>
</evidence>
<dbReference type="PRINTS" id="PR00047">
    <property type="entry name" value="STROIDFINGER"/>
</dbReference>
<dbReference type="AlphaFoldDB" id="A0A820EMF4"/>
<sequence>MENGPLHPSNTIARCMTMDSPALCVVCGATAIGRNFDAYTCLSCKAFFRRNAYNEHLRYTCRVLSKCEITITTRRHCSACRLNKCFQRGMKKELIRSLTAINRATSGMIISRQFYERQKPKLTTMDLLSTHDPSALSFDDWTLITNIRNVYEDYCIESFLASHETIPLIITTQPYRSRIKLQRLIDLRGKYLYALASFIKRILQYDHRFVENPYEYIKDNIRTLLSLNTSELMQSNVLEYFPWEHDRFLFESVFTEHLIHRLEIHICTYQTLLPYDPVIQKIFLIILVLTYDISPLIKKVQYSSNDFNPYPKDIFLSQNYYLTLLWKYVIYRLGYYQSILYSVRFIQHILHRQLIEADLTDVILNRDDHGHLARLMETKSV</sequence>
<keyword evidence="4" id="KW-0805">Transcription regulation</keyword>
<dbReference type="Proteomes" id="UP000663825">
    <property type="component" value="Unassembled WGS sequence"/>
</dbReference>
<proteinExistence type="predicted"/>
<evidence type="ECO:0000313" key="15">
    <source>
        <dbReference type="Proteomes" id="UP000663873"/>
    </source>
</evidence>
<keyword evidence="6" id="KW-0804">Transcription</keyword>
<keyword evidence="2" id="KW-0863">Zinc-finger</keyword>
<name>A0A820EMF4_9BILA</name>
<dbReference type="PANTHER" id="PTHR24082">
    <property type="entry name" value="NUCLEAR HORMONE RECEPTOR"/>
    <property type="match status" value="1"/>
</dbReference>
<dbReference type="Pfam" id="PF00105">
    <property type="entry name" value="zf-C4"/>
    <property type="match status" value="1"/>
</dbReference>
<comment type="caution">
    <text evidence="12">The sequence shown here is derived from an EMBL/GenBank/DDBJ whole genome shotgun (WGS) entry which is preliminary data.</text>
</comment>
<accession>A0A820EMF4</accession>
<dbReference type="InterPro" id="IPR013088">
    <property type="entry name" value="Znf_NHR/GATA"/>
</dbReference>
<dbReference type="SUPFAM" id="SSF57716">
    <property type="entry name" value="Glucocorticoid receptor-like (DNA-binding domain)"/>
    <property type="match status" value="1"/>
</dbReference>